<evidence type="ECO:0000256" key="3">
    <source>
        <dbReference type="ARBA" id="ARBA00022989"/>
    </source>
</evidence>
<dbReference type="InterPro" id="IPR018499">
    <property type="entry name" value="Tetraspanin/Peripherin"/>
</dbReference>
<organism evidence="6 7">
    <name type="scientific">Syphacia muris</name>
    <dbReference type="NCBI Taxonomy" id="451379"/>
    <lineage>
        <taxon>Eukaryota</taxon>
        <taxon>Metazoa</taxon>
        <taxon>Ecdysozoa</taxon>
        <taxon>Nematoda</taxon>
        <taxon>Chromadorea</taxon>
        <taxon>Rhabditida</taxon>
        <taxon>Spirurina</taxon>
        <taxon>Oxyuridomorpha</taxon>
        <taxon>Oxyuroidea</taxon>
        <taxon>Oxyuridae</taxon>
        <taxon>Syphacia</taxon>
    </lineage>
</organism>
<keyword evidence="2 5" id="KW-0812">Transmembrane</keyword>
<evidence type="ECO:0000313" key="7">
    <source>
        <dbReference type="WBParaSite" id="SMUV_0000620101-mRNA-1"/>
    </source>
</evidence>
<evidence type="ECO:0000256" key="5">
    <source>
        <dbReference type="SAM" id="Phobius"/>
    </source>
</evidence>
<dbReference type="Proteomes" id="UP000046393">
    <property type="component" value="Unplaced"/>
</dbReference>
<dbReference type="PRINTS" id="PR00259">
    <property type="entry name" value="TMFOUR"/>
</dbReference>
<evidence type="ECO:0000256" key="2">
    <source>
        <dbReference type="ARBA" id="ARBA00022692"/>
    </source>
</evidence>
<protein>
    <submittedName>
        <fullName evidence="7">Tetraspanin</fullName>
    </submittedName>
</protein>
<evidence type="ECO:0000256" key="1">
    <source>
        <dbReference type="ARBA" id="ARBA00004141"/>
    </source>
</evidence>
<feature type="transmembrane region" description="Helical" evidence="5">
    <location>
        <begin position="78"/>
        <end position="97"/>
    </location>
</feature>
<keyword evidence="3 5" id="KW-1133">Transmembrane helix</keyword>
<accession>A0A158R5B3</accession>
<evidence type="ECO:0000256" key="4">
    <source>
        <dbReference type="ARBA" id="ARBA00023136"/>
    </source>
</evidence>
<feature type="transmembrane region" description="Helical" evidence="5">
    <location>
        <begin position="21"/>
        <end position="43"/>
    </location>
</feature>
<sequence>MRTKLLSTSKKWTNCCRMFLSLTNFTLLGIGFIVVGITLWLWYDKKFESDMRNNFLVEYNNNIDMDNMKSQIRFEVKWSVSVMFLIGLLAVALGLFGSAGAIGESRRMIIFYVAVTAMIMVTEIIVALFVYCYKTTLEQQLKDYVQMANHLQMLPDMDILRFRIFGVYLIALSFIIQLNDSYEPEIRKLILDKSVSDLNEYKETFRVGISIALLLIFGLGLAGTLISLIGLISSVLKRRFITGFHGSLTVSMILFDVAAIVYTLCQKTYIQRLLEEYMTLSASKSNVEDYNTIRERVGL</sequence>
<dbReference type="WBParaSite" id="SMUV_0000620101-mRNA-1">
    <property type="protein sequence ID" value="SMUV_0000620101-mRNA-1"/>
    <property type="gene ID" value="SMUV_0000620101"/>
</dbReference>
<name>A0A158R5B3_9BILA</name>
<evidence type="ECO:0000313" key="6">
    <source>
        <dbReference type="Proteomes" id="UP000046393"/>
    </source>
</evidence>
<feature type="transmembrane region" description="Helical" evidence="5">
    <location>
        <begin position="211"/>
        <end position="232"/>
    </location>
</feature>
<proteinExistence type="predicted"/>
<reference evidence="7" key="1">
    <citation type="submission" date="2016-04" db="UniProtKB">
        <authorList>
            <consortium name="WormBaseParasite"/>
        </authorList>
    </citation>
    <scope>IDENTIFICATION</scope>
</reference>
<dbReference type="Pfam" id="PF00335">
    <property type="entry name" value="Tetraspanin"/>
    <property type="match status" value="1"/>
</dbReference>
<dbReference type="GO" id="GO:0016020">
    <property type="term" value="C:membrane"/>
    <property type="evidence" value="ECO:0007669"/>
    <property type="project" value="UniProtKB-SubCell"/>
</dbReference>
<feature type="transmembrane region" description="Helical" evidence="5">
    <location>
        <begin position="159"/>
        <end position="178"/>
    </location>
</feature>
<feature type="transmembrane region" description="Helical" evidence="5">
    <location>
        <begin position="244"/>
        <end position="265"/>
    </location>
</feature>
<feature type="transmembrane region" description="Helical" evidence="5">
    <location>
        <begin position="109"/>
        <end position="131"/>
    </location>
</feature>
<dbReference type="AlphaFoldDB" id="A0A158R5B3"/>
<keyword evidence="4 5" id="KW-0472">Membrane</keyword>
<keyword evidence="6" id="KW-1185">Reference proteome</keyword>
<dbReference type="STRING" id="451379.A0A158R5B3"/>
<comment type="subcellular location">
    <subcellularLocation>
        <location evidence="1">Membrane</location>
        <topology evidence="1">Multi-pass membrane protein</topology>
    </subcellularLocation>
</comment>